<evidence type="ECO:0000313" key="4">
    <source>
        <dbReference type="Proteomes" id="UP000005387"/>
    </source>
</evidence>
<dbReference type="Proteomes" id="UP000005387">
    <property type="component" value="Unassembled WGS sequence"/>
</dbReference>
<dbReference type="eggNOG" id="COG3291">
    <property type="taxonomic scope" value="Bacteria"/>
</dbReference>
<dbReference type="InterPro" id="IPR013783">
    <property type="entry name" value="Ig-like_fold"/>
</dbReference>
<organism evidence="3 4">
    <name type="scientific">Paenibacillus curdlanolyticus YK9</name>
    <dbReference type="NCBI Taxonomy" id="717606"/>
    <lineage>
        <taxon>Bacteria</taxon>
        <taxon>Bacillati</taxon>
        <taxon>Bacillota</taxon>
        <taxon>Bacilli</taxon>
        <taxon>Bacillales</taxon>
        <taxon>Paenibacillaceae</taxon>
        <taxon>Paenibacillus</taxon>
    </lineage>
</organism>
<feature type="signal peptide" evidence="1">
    <location>
        <begin position="1"/>
        <end position="22"/>
    </location>
</feature>
<dbReference type="SUPFAM" id="SSF55383">
    <property type="entry name" value="Copper amine oxidase, domain N"/>
    <property type="match status" value="1"/>
</dbReference>
<dbReference type="InterPro" id="IPR036582">
    <property type="entry name" value="Mao_N_sf"/>
</dbReference>
<dbReference type="InterPro" id="IPR022409">
    <property type="entry name" value="PKD/Chitinase_dom"/>
</dbReference>
<keyword evidence="1" id="KW-0732">Signal</keyword>
<dbReference type="RefSeq" id="WP_006039399.1">
    <property type="nucleotide sequence ID" value="NZ_AEDD01000009.1"/>
</dbReference>
<dbReference type="InterPro" id="IPR035986">
    <property type="entry name" value="PKD_dom_sf"/>
</dbReference>
<dbReference type="AlphaFoldDB" id="E0ICM2"/>
<dbReference type="SUPFAM" id="SSF49299">
    <property type="entry name" value="PKD domain"/>
    <property type="match status" value="1"/>
</dbReference>
<name>E0ICM2_9BACL</name>
<accession>E0ICM2</accession>
<evidence type="ECO:0000259" key="2">
    <source>
        <dbReference type="SMART" id="SM00089"/>
    </source>
</evidence>
<feature type="domain" description="PKD/Chitinase" evidence="2">
    <location>
        <begin position="244"/>
        <end position="316"/>
    </location>
</feature>
<dbReference type="SMART" id="SM00089">
    <property type="entry name" value="PKD"/>
    <property type="match status" value="1"/>
</dbReference>
<dbReference type="STRING" id="717606.PaecuDRAFT_3411"/>
<sequence>MKTFKWLLLTSLLLSLFTTSYVITPPVVQAEGAVTDMITMNKNSKIIVHNGVSTTAAQPLTFIKGVSYIPLKAIAVEYGYKVTYDAVKKDFIATLDNTELRLKANSTTLMQNGTKVTMSGPAINQAGSFMVPVKAWANLTGSKLTLSGTVMNLTWSKAPTKATAAFEVLAPSVIYAQQTTVTYVDKSFVPDGSGIQNEVWDGRMDIFPEPGTYTITHQIQDGNGVWSDPYSVTIEVKAPNQPPVADFTIEKQVYRIGENVIYTDRSTDDENAIAKTTWTGNNKAFFAAGDYPVTLEVQDNYGLTSTVTKIVSVSNEVLYTEDEYGRLFTAVGERYKINGSAVKDYPAIATTPISEPAQMVRSNSPETWTTEGIAYDDQLLGEIRFMFHNQNNIGVPVRMYLLATNLGDKTANVGVGATGIGGPNPQVAATGKMSAARYLAALNAKPATTWMTVKPGETKEVLPIISKAPIKQDDVFSAFADLVTDQRLQFQIVVVQDGKDPVATLPSLSYLSRDTHVRGTFNGTNRTIEINSTIGHQPQRIVIGDGKSDTFQDGYDGLTGNLEVNRGNFGVLYKMKLMHVAPRTLISLNPRGGYYMGAFLVNGNLVTLPASGTTVKDANEAGVLYRTGESEEAVEIVFTIAPGGNLPINMVFTPLPEIRW</sequence>
<evidence type="ECO:0000313" key="3">
    <source>
        <dbReference type="EMBL" id="EFM09908.1"/>
    </source>
</evidence>
<evidence type="ECO:0000256" key="1">
    <source>
        <dbReference type="SAM" id="SignalP"/>
    </source>
</evidence>
<dbReference type="EMBL" id="AEDD01000009">
    <property type="protein sequence ID" value="EFM09908.1"/>
    <property type="molecule type" value="Genomic_DNA"/>
</dbReference>
<keyword evidence="4" id="KW-1185">Reference proteome</keyword>
<protein>
    <submittedName>
        <fullName evidence="3">Copper amine oxidase domain protein</fullName>
    </submittedName>
</protein>
<dbReference type="InterPro" id="IPR012854">
    <property type="entry name" value="Cu_amine_oxidase-like_N"/>
</dbReference>
<dbReference type="Gene3D" id="3.30.457.10">
    <property type="entry name" value="Copper amine oxidase-like, N-terminal domain"/>
    <property type="match status" value="1"/>
</dbReference>
<dbReference type="Gene3D" id="2.60.40.10">
    <property type="entry name" value="Immunoglobulins"/>
    <property type="match status" value="1"/>
</dbReference>
<reference evidence="3 4" key="1">
    <citation type="submission" date="2010-07" db="EMBL/GenBank/DDBJ databases">
        <title>The draft genome of Paenibacillus curdlanolyticus YK9.</title>
        <authorList>
            <consortium name="US DOE Joint Genome Institute (JGI-PGF)"/>
            <person name="Lucas S."/>
            <person name="Copeland A."/>
            <person name="Lapidus A."/>
            <person name="Cheng J.-F."/>
            <person name="Bruce D."/>
            <person name="Goodwin L."/>
            <person name="Pitluck S."/>
            <person name="Land M.L."/>
            <person name="Hauser L."/>
            <person name="Chang Y.-J."/>
            <person name="Jeffries C."/>
            <person name="Anderson I.J."/>
            <person name="Johnson E."/>
            <person name="Loganathan U."/>
            <person name="Mulhopadhyay B."/>
            <person name="Kyrpides N."/>
            <person name="Woyke T.J."/>
        </authorList>
    </citation>
    <scope>NUCLEOTIDE SEQUENCE [LARGE SCALE GENOMIC DNA]</scope>
    <source>
        <strain evidence="3 4">YK9</strain>
    </source>
</reference>
<feature type="chain" id="PRO_5039460211" evidence="1">
    <location>
        <begin position="23"/>
        <end position="660"/>
    </location>
</feature>
<gene>
    <name evidence="3" type="ORF">PaecuDRAFT_3411</name>
</gene>
<dbReference type="OrthoDB" id="25008at2"/>
<dbReference type="Pfam" id="PF07833">
    <property type="entry name" value="Cu_amine_oxidN1"/>
    <property type="match status" value="1"/>
</dbReference>
<proteinExistence type="predicted"/>